<accession>A0A2T3YWP9</accession>
<dbReference type="Proteomes" id="UP000240493">
    <property type="component" value="Unassembled WGS sequence"/>
</dbReference>
<proteinExistence type="predicted"/>
<keyword evidence="3" id="KW-1185">Reference proteome</keyword>
<sequence>MAEKHLERSPSSSFEPQLFSSNPNFQVRTLENSIALLSTQMSEIRAQVGKLGARVGALRDIGLDICELGAHVQAYLDMQSEATEMTRVQLGDLKDLVSTLGDGIMGQKGTIEKRNDIIAMQQEAITKQQDAIMKQQDAIMILNIRLETVEAENQRLNEKVAAL</sequence>
<feature type="coiled-coil region" evidence="1">
    <location>
        <begin position="132"/>
        <end position="159"/>
    </location>
</feature>
<dbReference type="EMBL" id="KZ679269">
    <property type="protein sequence ID" value="PTB36983.1"/>
    <property type="molecule type" value="Genomic_DNA"/>
</dbReference>
<reference evidence="2 3" key="1">
    <citation type="submission" date="2016-07" db="EMBL/GenBank/DDBJ databases">
        <title>Multiple horizontal gene transfer events from other fungi enriched the ability of initially mycotrophic Trichoderma (Ascomycota) to feed on dead plant biomass.</title>
        <authorList>
            <consortium name="DOE Joint Genome Institute"/>
            <person name="Aerts A."/>
            <person name="Atanasova L."/>
            <person name="Chenthamara K."/>
            <person name="Zhang J."/>
            <person name="Grujic M."/>
            <person name="Henrissat B."/>
            <person name="Kuo A."/>
            <person name="Salamov A."/>
            <person name="Lipzen A."/>
            <person name="Labutti K."/>
            <person name="Barry K."/>
            <person name="Miao Y."/>
            <person name="Rahimi M.J."/>
            <person name="Shen Q."/>
            <person name="Grigoriev I.V."/>
            <person name="Kubicek C.P."/>
            <person name="Druzhinina I.S."/>
        </authorList>
    </citation>
    <scope>NUCLEOTIDE SEQUENCE [LARGE SCALE GENOMIC DNA]</scope>
    <source>
        <strain evidence="2 3">CBS 433.97</strain>
    </source>
</reference>
<evidence type="ECO:0000313" key="3">
    <source>
        <dbReference type="Proteomes" id="UP000240493"/>
    </source>
</evidence>
<gene>
    <name evidence="2" type="ORF">M441DRAFT_30866</name>
</gene>
<keyword evidence="1" id="KW-0175">Coiled coil</keyword>
<evidence type="ECO:0000256" key="1">
    <source>
        <dbReference type="SAM" id="Coils"/>
    </source>
</evidence>
<name>A0A2T3YWP9_TRIA4</name>
<organism evidence="2 3">
    <name type="scientific">Trichoderma asperellum (strain ATCC 204424 / CBS 433.97 / NBRC 101777)</name>
    <dbReference type="NCBI Taxonomy" id="1042311"/>
    <lineage>
        <taxon>Eukaryota</taxon>
        <taxon>Fungi</taxon>
        <taxon>Dikarya</taxon>
        <taxon>Ascomycota</taxon>
        <taxon>Pezizomycotina</taxon>
        <taxon>Sordariomycetes</taxon>
        <taxon>Hypocreomycetidae</taxon>
        <taxon>Hypocreales</taxon>
        <taxon>Hypocreaceae</taxon>
        <taxon>Trichoderma</taxon>
    </lineage>
</organism>
<protein>
    <submittedName>
        <fullName evidence="2">Uncharacterized protein</fullName>
    </submittedName>
</protein>
<dbReference type="AlphaFoldDB" id="A0A2T3YWP9"/>
<evidence type="ECO:0000313" key="2">
    <source>
        <dbReference type="EMBL" id="PTB36983.1"/>
    </source>
</evidence>